<proteinExistence type="predicted"/>
<dbReference type="AlphaFoldDB" id="A0A383BFF5"/>
<organism evidence="1">
    <name type="scientific">marine metagenome</name>
    <dbReference type="NCBI Taxonomy" id="408172"/>
    <lineage>
        <taxon>unclassified sequences</taxon>
        <taxon>metagenomes</taxon>
        <taxon>ecological metagenomes</taxon>
    </lineage>
</organism>
<name>A0A383BFF5_9ZZZZ</name>
<feature type="non-terminal residue" evidence="1">
    <location>
        <position position="1"/>
    </location>
</feature>
<sequence length="114" mass="12928">VKLKLNLLLIAALSAILFLTSGCNKTQPITPPFHGDYPAQELRSMWSFCVMNFTFKAPQTPRFLVAQMCDCYLDEMRTSHPFKHINNLSDNETRAMGQHLIKECNVAPGQNQQT</sequence>
<gene>
    <name evidence="1" type="ORF">METZ01_LOCUS470999</name>
</gene>
<reference evidence="1" key="1">
    <citation type="submission" date="2018-05" db="EMBL/GenBank/DDBJ databases">
        <authorList>
            <person name="Lanie J.A."/>
            <person name="Ng W.-L."/>
            <person name="Kazmierczak K.M."/>
            <person name="Andrzejewski T.M."/>
            <person name="Davidsen T.M."/>
            <person name="Wayne K.J."/>
            <person name="Tettelin H."/>
            <person name="Glass J.I."/>
            <person name="Rusch D."/>
            <person name="Podicherti R."/>
            <person name="Tsui H.-C.T."/>
            <person name="Winkler M.E."/>
        </authorList>
    </citation>
    <scope>NUCLEOTIDE SEQUENCE</scope>
</reference>
<accession>A0A383BFF5</accession>
<evidence type="ECO:0000313" key="1">
    <source>
        <dbReference type="EMBL" id="SVE18145.1"/>
    </source>
</evidence>
<protein>
    <submittedName>
        <fullName evidence="1">Uncharacterized protein</fullName>
    </submittedName>
</protein>
<dbReference type="EMBL" id="UINC01199624">
    <property type="protein sequence ID" value="SVE18145.1"/>
    <property type="molecule type" value="Genomic_DNA"/>
</dbReference>